<comment type="caution">
    <text evidence="2">The sequence shown here is derived from an EMBL/GenBank/DDBJ whole genome shotgun (WGS) entry which is preliminary data.</text>
</comment>
<protein>
    <submittedName>
        <fullName evidence="2">ROK family protein</fullName>
    </submittedName>
</protein>
<dbReference type="AlphaFoldDB" id="A0A941CNE4"/>
<evidence type="ECO:0000313" key="2">
    <source>
        <dbReference type="EMBL" id="MBR0575094.1"/>
    </source>
</evidence>
<dbReference type="EMBL" id="JAGSCS010000002">
    <property type="protein sequence ID" value="MBR0575094.1"/>
    <property type="molecule type" value="Genomic_DNA"/>
</dbReference>
<dbReference type="PANTHER" id="PTHR18964:SF149">
    <property type="entry name" value="BIFUNCTIONAL UDP-N-ACETYLGLUCOSAMINE 2-EPIMERASE_N-ACETYLMANNOSAMINE KINASE"/>
    <property type="match status" value="1"/>
</dbReference>
<accession>A0A941CNE4</accession>
<dbReference type="CDD" id="cd24068">
    <property type="entry name" value="ASKHA_NBD_ROK_FnNanK-like"/>
    <property type="match status" value="1"/>
</dbReference>
<dbReference type="Pfam" id="PF00480">
    <property type="entry name" value="ROK"/>
    <property type="match status" value="1"/>
</dbReference>
<evidence type="ECO:0000313" key="3">
    <source>
        <dbReference type="Proteomes" id="UP000675379"/>
    </source>
</evidence>
<dbReference type="SUPFAM" id="SSF53067">
    <property type="entry name" value="Actin-like ATPase domain"/>
    <property type="match status" value="1"/>
</dbReference>
<keyword evidence="3" id="KW-1185">Reference proteome</keyword>
<dbReference type="PANTHER" id="PTHR18964">
    <property type="entry name" value="ROK (REPRESSOR, ORF, KINASE) FAMILY"/>
    <property type="match status" value="1"/>
</dbReference>
<organism evidence="2 3">
    <name type="scientific">Proteiniclasticum sediminis</name>
    <dbReference type="NCBI Taxonomy" id="2804028"/>
    <lineage>
        <taxon>Bacteria</taxon>
        <taxon>Bacillati</taxon>
        <taxon>Bacillota</taxon>
        <taxon>Clostridia</taxon>
        <taxon>Eubacteriales</taxon>
        <taxon>Clostridiaceae</taxon>
        <taxon>Proteiniclasticum</taxon>
    </lineage>
</organism>
<gene>
    <name evidence="2" type="ORF">KCG48_01945</name>
</gene>
<dbReference type="Gene3D" id="3.30.420.40">
    <property type="match status" value="2"/>
</dbReference>
<name>A0A941CNE4_9CLOT</name>
<sequence>MRILTADVGGTMIKVALVDTGGRIVNFQEVPTEGKLGGEHVMAKLIRVLEEYSGYDALAISTAGQVDGATGSIVFMNDNIPGYTGMAVKKILEERFAVEVRVENDVNCAALGESAFGAGQDAQVMLMLTYGTGVGGAMVFSGKLFAGAEGLGGEFGHMILHPEGERCSCGKVGCYEAYASTSALLRGAQRIDPTITSGKDFFLKVEKGDPHLLLVLDSWAEEVSTGLVSLIHIFNPDTLILGGGILEQPKAHGAILEKVREKILPSFSRVKILPAKLGNQAGLLGAAALYPEFLK</sequence>
<comment type="similarity">
    <text evidence="1">Belongs to the ROK (NagC/XylR) family.</text>
</comment>
<evidence type="ECO:0000256" key="1">
    <source>
        <dbReference type="ARBA" id="ARBA00006479"/>
    </source>
</evidence>
<reference evidence="2" key="1">
    <citation type="submission" date="2021-04" db="EMBL/GenBank/DDBJ databases">
        <title>Proteiniclasticum sedimins sp. nov., an obligate anaerobic bacterium isolated from anaerobic sludge.</title>
        <authorList>
            <person name="Liu J."/>
        </authorList>
    </citation>
    <scope>NUCLEOTIDE SEQUENCE</scope>
    <source>
        <strain evidence="2">BAD-10</strain>
    </source>
</reference>
<dbReference type="RefSeq" id="WP_211799615.1">
    <property type="nucleotide sequence ID" value="NZ_JAGSCS010000002.1"/>
</dbReference>
<dbReference type="InterPro" id="IPR000600">
    <property type="entry name" value="ROK"/>
</dbReference>
<dbReference type="InterPro" id="IPR043129">
    <property type="entry name" value="ATPase_NBD"/>
</dbReference>
<dbReference type="Proteomes" id="UP000675379">
    <property type="component" value="Unassembled WGS sequence"/>
</dbReference>
<proteinExistence type="inferred from homology"/>